<comment type="caution">
    <text evidence="2">The sequence shown here is derived from an EMBL/GenBank/DDBJ whole genome shotgun (WGS) entry which is preliminary data.</text>
</comment>
<dbReference type="EMBL" id="JAZDRO010000005">
    <property type="protein sequence ID" value="MEE2567325.1"/>
    <property type="molecule type" value="Genomic_DNA"/>
</dbReference>
<feature type="domain" description="Bacteriophage tail tape measure C-terminal" evidence="1">
    <location>
        <begin position="32"/>
        <end position="87"/>
    </location>
</feature>
<reference evidence="2 3" key="1">
    <citation type="submission" date="2024-01" db="EMBL/GenBank/DDBJ databases">
        <title>Hyphobacterium bacterium isolated from marine sediment.</title>
        <authorList>
            <person name="Zhao S."/>
        </authorList>
    </citation>
    <scope>NUCLEOTIDE SEQUENCE [LARGE SCALE GENOMIC DNA]</scope>
    <source>
        <strain evidence="2 3">Y60-23</strain>
    </source>
</reference>
<dbReference type="Proteomes" id="UP001310692">
    <property type="component" value="Unassembled WGS sequence"/>
</dbReference>
<evidence type="ECO:0000313" key="2">
    <source>
        <dbReference type="EMBL" id="MEE2567325.1"/>
    </source>
</evidence>
<name>A0ABU7M1Q6_9PROT</name>
<evidence type="ECO:0000313" key="3">
    <source>
        <dbReference type="Proteomes" id="UP001310692"/>
    </source>
</evidence>
<dbReference type="Pfam" id="PF09718">
    <property type="entry name" value="Tape_meas_lam_C"/>
    <property type="match status" value="1"/>
</dbReference>
<protein>
    <submittedName>
        <fullName evidence="2">Phage tail tape measure C-terminal domain-containing protein</fullName>
    </submittedName>
</protein>
<accession>A0ABU7M1Q6</accession>
<dbReference type="RefSeq" id="WP_330196887.1">
    <property type="nucleotide sequence ID" value="NZ_JAZDRO010000005.1"/>
</dbReference>
<dbReference type="InterPro" id="IPR006431">
    <property type="entry name" value="Phage_tape_meas_C"/>
</dbReference>
<gene>
    <name evidence="2" type="ORF">V0U35_11615</name>
</gene>
<proteinExistence type="predicted"/>
<evidence type="ECO:0000259" key="1">
    <source>
        <dbReference type="Pfam" id="PF09718"/>
    </source>
</evidence>
<organism evidence="2 3">
    <name type="scientific">Hyphobacterium marinum</name>
    <dbReference type="NCBI Taxonomy" id="3116574"/>
    <lineage>
        <taxon>Bacteria</taxon>
        <taxon>Pseudomonadati</taxon>
        <taxon>Pseudomonadota</taxon>
        <taxon>Alphaproteobacteria</taxon>
        <taxon>Maricaulales</taxon>
        <taxon>Maricaulaceae</taxon>
        <taxon>Hyphobacterium</taxon>
    </lineage>
</organism>
<sequence>MTLDDDETERIAANAERAGEALRALADGPGREASESLSRAFERAGSSIESALSRAARTGELSFSAMADAIVRDLSRLAVDRFVTGPIEDLIGSLASGLPFFGARADGGPVVPGGAYLVGERGPEMFTPASAGQVGAAAPITVNITLAGGADPARLRRSETQIATALARAVAKGARHL</sequence>
<keyword evidence="3" id="KW-1185">Reference proteome</keyword>